<dbReference type="OrthoDB" id="1886324at2759"/>
<dbReference type="PANTHER" id="PTHR47926:SF433">
    <property type="entry name" value="PENTATRICOPEPTIDE REPEAT-CONTAINING PROTEIN"/>
    <property type="match status" value="1"/>
</dbReference>
<feature type="repeat" description="PPR" evidence="3">
    <location>
        <begin position="338"/>
        <end position="372"/>
    </location>
</feature>
<feature type="repeat" description="PPR" evidence="3">
    <location>
        <begin position="42"/>
        <end position="76"/>
    </location>
</feature>
<dbReference type="PROSITE" id="PS51375">
    <property type="entry name" value="PPR"/>
    <property type="match status" value="7"/>
</dbReference>
<keyword evidence="2" id="KW-0677">Repeat</keyword>
<dbReference type="EMBL" id="PKPP01000733">
    <property type="protein sequence ID" value="PWA89290.1"/>
    <property type="molecule type" value="Genomic_DNA"/>
</dbReference>
<feature type="repeat" description="PPR" evidence="3">
    <location>
        <begin position="205"/>
        <end position="239"/>
    </location>
</feature>
<dbReference type="AlphaFoldDB" id="A0A2U1PU52"/>
<evidence type="ECO:0000256" key="1">
    <source>
        <dbReference type="ARBA" id="ARBA00006643"/>
    </source>
</evidence>
<dbReference type="Gene3D" id="1.25.40.10">
    <property type="entry name" value="Tetratricopeptide repeat domain"/>
    <property type="match status" value="5"/>
</dbReference>
<proteinExistence type="inferred from homology"/>
<evidence type="ECO:0000256" key="2">
    <source>
        <dbReference type="ARBA" id="ARBA00022737"/>
    </source>
</evidence>
<feature type="repeat" description="PPR" evidence="3">
    <location>
        <begin position="480"/>
        <end position="515"/>
    </location>
</feature>
<dbReference type="FunFam" id="1.25.40.10:FF:000073">
    <property type="entry name" value="Pentatricopeptide repeat-containing protein chloroplastic"/>
    <property type="match status" value="1"/>
</dbReference>
<dbReference type="FunFam" id="1.25.40.10:FF:000366">
    <property type="entry name" value="Pentatricopeptide (PPR) repeat-containing protein"/>
    <property type="match status" value="1"/>
</dbReference>
<dbReference type="Pfam" id="PF01535">
    <property type="entry name" value="PPR"/>
    <property type="match status" value="6"/>
</dbReference>
<dbReference type="FunFam" id="1.25.40.10:FF:001181">
    <property type="entry name" value="PPR containing plant-like protein"/>
    <property type="match status" value="1"/>
</dbReference>
<dbReference type="FunFam" id="1.25.40.10:FF:000442">
    <property type="entry name" value="Pentatricopeptide repeat-containing protein At3g49710"/>
    <property type="match status" value="1"/>
</dbReference>
<dbReference type="InterPro" id="IPR011990">
    <property type="entry name" value="TPR-like_helical_dom_sf"/>
</dbReference>
<dbReference type="Pfam" id="PF13041">
    <property type="entry name" value="PPR_2"/>
    <property type="match status" value="3"/>
</dbReference>
<reference evidence="4 5" key="1">
    <citation type="journal article" date="2018" name="Mol. Plant">
        <title>The genome of Artemisia annua provides insight into the evolution of Asteraceae family and artemisinin biosynthesis.</title>
        <authorList>
            <person name="Shen Q."/>
            <person name="Zhang L."/>
            <person name="Liao Z."/>
            <person name="Wang S."/>
            <person name="Yan T."/>
            <person name="Shi P."/>
            <person name="Liu M."/>
            <person name="Fu X."/>
            <person name="Pan Q."/>
            <person name="Wang Y."/>
            <person name="Lv Z."/>
            <person name="Lu X."/>
            <person name="Zhang F."/>
            <person name="Jiang W."/>
            <person name="Ma Y."/>
            <person name="Chen M."/>
            <person name="Hao X."/>
            <person name="Li L."/>
            <person name="Tang Y."/>
            <person name="Lv G."/>
            <person name="Zhou Y."/>
            <person name="Sun X."/>
            <person name="Brodelius P.E."/>
            <person name="Rose J.K.C."/>
            <person name="Tang K."/>
        </authorList>
    </citation>
    <scope>NUCLEOTIDE SEQUENCE [LARGE SCALE GENOMIC DNA]</scope>
    <source>
        <strain evidence="5">cv. Huhao1</strain>
        <tissue evidence="4">Leaf</tissue>
    </source>
</reference>
<dbReference type="NCBIfam" id="TIGR00756">
    <property type="entry name" value="PPR"/>
    <property type="match status" value="7"/>
</dbReference>
<accession>A0A2U1PU52</accession>
<dbReference type="PANTHER" id="PTHR47926">
    <property type="entry name" value="PENTATRICOPEPTIDE REPEAT-CONTAINING PROTEIN"/>
    <property type="match status" value="1"/>
</dbReference>
<comment type="similarity">
    <text evidence="1">Belongs to the PPR family. PCMP-H subfamily.</text>
</comment>
<dbReference type="FunFam" id="1.25.40.10:FF:000031">
    <property type="entry name" value="Pentatricopeptide repeat-containing protein mitochondrial"/>
    <property type="match status" value="1"/>
</dbReference>
<evidence type="ECO:0000313" key="4">
    <source>
        <dbReference type="EMBL" id="PWA89290.1"/>
    </source>
</evidence>
<dbReference type="GO" id="GO:0009451">
    <property type="term" value="P:RNA modification"/>
    <property type="evidence" value="ECO:0007669"/>
    <property type="project" value="InterPro"/>
</dbReference>
<evidence type="ECO:0000313" key="5">
    <source>
        <dbReference type="Proteomes" id="UP000245207"/>
    </source>
</evidence>
<evidence type="ECO:0000256" key="3">
    <source>
        <dbReference type="PROSITE-ProRule" id="PRU00708"/>
    </source>
</evidence>
<feature type="repeat" description="PPR" evidence="3">
    <location>
        <begin position="104"/>
        <end position="138"/>
    </location>
</feature>
<dbReference type="InterPro" id="IPR046960">
    <property type="entry name" value="PPR_At4g14850-like_plant"/>
</dbReference>
<name>A0A2U1PU52_ARTAN</name>
<feature type="repeat" description="PPR" evidence="3">
    <location>
        <begin position="445"/>
        <end position="479"/>
    </location>
</feature>
<feature type="repeat" description="PPR" evidence="3">
    <location>
        <begin position="276"/>
        <end position="310"/>
    </location>
</feature>
<protein>
    <submittedName>
        <fullName evidence="4">Pentatricopeptide repeat (PPR) superfamily protein</fullName>
    </submittedName>
</protein>
<organism evidence="4 5">
    <name type="scientific">Artemisia annua</name>
    <name type="common">Sweet wormwood</name>
    <dbReference type="NCBI Taxonomy" id="35608"/>
    <lineage>
        <taxon>Eukaryota</taxon>
        <taxon>Viridiplantae</taxon>
        <taxon>Streptophyta</taxon>
        <taxon>Embryophyta</taxon>
        <taxon>Tracheophyta</taxon>
        <taxon>Spermatophyta</taxon>
        <taxon>Magnoliopsida</taxon>
        <taxon>eudicotyledons</taxon>
        <taxon>Gunneridae</taxon>
        <taxon>Pentapetalae</taxon>
        <taxon>asterids</taxon>
        <taxon>campanulids</taxon>
        <taxon>Asterales</taxon>
        <taxon>Asteraceae</taxon>
        <taxon>Asteroideae</taxon>
        <taxon>Anthemideae</taxon>
        <taxon>Artemisiinae</taxon>
        <taxon>Artemisia</taxon>
    </lineage>
</organism>
<comment type="caution">
    <text evidence="4">The sequence shown here is derived from an EMBL/GenBank/DDBJ whole genome shotgun (WGS) entry which is preliminary data.</text>
</comment>
<dbReference type="Proteomes" id="UP000245207">
    <property type="component" value="Unassembled WGS sequence"/>
</dbReference>
<dbReference type="Pfam" id="PF20431">
    <property type="entry name" value="E_motif"/>
    <property type="match status" value="1"/>
</dbReference>
<gene>
    <name evidence="4" type="ORF">CTI12_AA034680</name>
</gene>
<dbReference type="InterPro" id="IPR002885">
    <property type="entry name" value="PPR_rpt"/>
</dbReference>
<dbReference type="GO" id="GO:0003723">
    <property type="term" value="F:RNA binding"/>
    <property type="evidence" value="ECO:0007669"/>
    <property type="project" value="InterPro"/>
</dbReference>
<sequence>MKYIVNSSPLATLLTQALNSNSPSKHTQIIHAQIIKSAFSSETFILNRLIDTYSKSGLFNDAYKVFDEMPERNVFSWNTVLASLTNTGRLDEARKVFSQMGITDQCSWNSMVSGFGKYDRFKESVEFFVRMHGEGFVLNQYSYGSVLKSCAGLRDVRIGVQVHGSVVKSPYEGDVYMGSALIDMYAKCGNVGCAEKVFDGMSFRNVVTWNSLITCYEQNGPASEAVYVFKKMMDGGFEPDEVTLASVISACATLSDLNLGRELHNRIVKFNKLRDDLVISNALVDMYAKCSKIGEARWIFDTMPLRNIVSETSIISGYAKSANVETARSIFVNMPDRNIVSWNALIAGYTQNGDNETALKLFLKLKQDNVFPTHYTFGNLLGACANLADLRLGQQAHTHVVKHGFKFELGPESDIFVGNSLIDMYVKCGSVEDGKQVFIKMVHRDLVSWNAIIVGFAQNGYGVETIDLFKEMLASGEKPDHVTMIGLLSACSHAGLVDEGRRYFYSMSKEYGVEPMRDHYACIVDLLGRVGCLDEAKNLIDTMPIQPDAVVWGSLLGGCKVHGNMELGKYVAEKLIEIDSNNSGPYVLLSNMYAEQGSWGDVKRVRKVMKQRGVVKQPGCSWIEIQGKFHVFMVKDKRQAKKKEIYSTLRNLFKVMKLFGYVPNARDLEASEEESSDLNTLEPEELDVQTAAQHGSAVPGSGLGAAVLVPIVIESLSRKAHTP</sequence>
<keyword evidence="5" id="KW-1185">Reference proteome</keyword>
<dbReference type="InterPro" id="IPR046848">
    <property type="entry name" value="E_motif"/>
</dbReference>